<dbReference type="AlphaFoldDB" id="A0A8H3F6A3"/>
<evidence type="ECO:0008006" key="4">
    <source>
        <dbReference type="Google" id="ProtNLM"/>
    </source>
</evidence>
<dbReference type="Proteomes" id="UP000664521">
    <property type="component" value="Unassembled WGS sequence"/>
</dbReference>
<dbReference type="PANTHER" id="PTHR31687">
    <property type="match status" value="1"/>
</dbReference>
<dbReference type="Pfam" id="PF07958">
    <property type="entry name" value="DUF1688"/>
    <property type="match status" value="1"/>
</dbReference>
<feature type="region of interest" description="Disordered" evidence="1">
    <location>
        <begin position="1"/>
        <end position="36"/>
    </location>
</feature>
<proteinExistence type="predicted"/>
<evidence type="ECO:0000313" key="3">
    <source>
        <dbReference type="Proteomes" id="UP000664521"/>
    </source>
</evidence>
<keyword evidence="3" id="KW-1185">Reference proteome</keyword>
<dbReference type="OrthoDB" id="2153176at2759"/>
<dbReference type="PANTHER" id="PTHR31687:SF3">
    <property type="entry name" value="PROTEIN URG3"/>
    <property type="match status" value="1"/>
</dbReference>
<organism evidence="2 3">
    <name type="scientific">Heterodermia speciosa</name>
    <dbReference type="NCBI Taxonomy" id="116794"/>
    <lineage>
        <taxon>Eukaryota</taxon>
        <taxon>Fungi</taxon>
        <taxon>Dikarya</taxon>
        <taxon>Ascomycota</taxon>
        <taxon>Pezizomycotina</taxon>
        <taxon>Lecanoromycetes</taxon>
        <taxon>OSLEUM clade</taxon>
        <taxon>Lecanoromycetidae</taxon>
        <taxon>Caliciales</taxon>
        <taxon>Physciaceae</taxon>
        <taxon>Heterodermia</taxon>
    </lineage>
</organism>
<name>A0A8H3F6A3_9LECA</name>
<protein>
    <recommendedName>
        <fullName evidence="4">Uracil catabolism protein 4</fullName>
    </recommendedName>
</protein>
<evidence type="ECO:0000256" key="1">
    <source>
        <dbReference type="SAM" id="MobiDB-lite"/>
    </source>
</evidence>
<feature type="compositionally biased region" description="Polar residues" evidence="1">
    <location>
        <begin position="11"/>
        <end position="36"/>
    </location>
</feature>
<dbReference type="InterPro" id="IPR012469">
    <property type="entry name" value="DUF1688"/>
</dbReference>
<comment type="caution">
    <text evidence="2">The sequence shown here is derived from an EMBL/GenBank/DDBJ whole genome shotgun (WGS) entry which is preliminary data.</text>
</comment>
<accession>A0A8H3F6A3</accession>
<gene>
    <name evidence="2" type="ORF">HETSPECPRED_003017</name>
</gene>
<evidence type="ECO:0000313" key="2">
    <source>
        <dbReference type="EMBL" id="CAF9916817.1"/>
    </source>
</evidence>
<sequence>MGLFNRKSTSRIHTNGDSSSLANSAGSLKSPLPNANGTSFTSPSMADIVLPGPPDPILDPAAYLRSIYAVRQRSRYIIVNAKRNQLSHFDVDLSKWKETVAYVVSIIKRDYAPDFHQIPPHGRWQHFEAGGRPRVDQLLASWPSSVDNQERARRLIDLFLVSVLLDAGAGTRWSYKSKESGKLYRRSEGLAIASLEMFKAGYFSSDSLQPCQVDSTGLKRLTVQLLAKGLQVSESNPIMGLEGRTGLLSKLADALQNKALFGMDGRPGHMLDYLLSHPSTQASSVPIITIPTLWAVLINGLASIWPTSRTQIDGVAIGDAWPCSSMPSSPPGQLWETIVPFHKLTQWLCYSLMVPMSRLLNIRFAGTELLTGLPEYRNGGLFVDTGFLTLKEHDRQRGIAAFKDNATVKGQPSMEVVPLFTTDDDVIVEWRAVTVGLLDDLLVDVNKLLGLQGPNKLTLAQMLEAGSWKGGRELAEVSRPNTKEPPIMILSDGTVF</sequence>
<reference evidence="2" key="1">
    <citation type="submission" date="2021-03" db="EMBL/GenBank/DDBJ databases">
        <authorList>
            <person name="Tagirdzhanova G."/>
        </authorList>
    </citation>
    <scope>NUCLEOTIDE SEQUENCE</scope>
</reference>
<dbReference type="EMBL" id="CAJPDS010000018">
    <property type="protein sequence ID" value="CAF9916817.1"/>
    <property type="molecule type" value="Genomic_DNA"/>
</dbReference>